<reference evidence="8 9" key="1">
    <citation type="journal article" date="2024" name="BMC Genomics">
        <title>Genome assembly of redclaw crayfish (Cherax quadricarinatus) provides insights into its immune adaptation and hypoxia tolerance.</title>
        <authorList>
            <person name="Liu Z."/>
            <person name="Zheng J."/>
            <person name="Li H."/>
            <person name="Fang K."/>
            <person name="Wang S."/>
            <person name="He J."/>
            <person name="Zhou D."/>
            <person name="Weng S."/>
            <person name="Chi M."/>
            <person name="Gu Z."/>
            <person name="He J."/>
            <person name="Li F."/>
            <person name="Wang M."/>
        </authorList>
    </citation>
    <scope>NUCLEOTIDE SEQUENCE [LARGE SCALE GENOMIC DNA]</scope>
    <source>
        <strain evidence="8">ZL_2023a</strain>
    </source>
</reference>
<dbReference type="Gene3D" id="1.10.30.10">
    <property type="entry name" value="High mobility group box domain"/>
    <property type="match status" value="1"/>
</dbReference>
<keyword evidence="9" id="KW-1185">Reference proteome</keyword>
<feature type="coiled-coil region" evidence="5">
    <location>
        <begin position="586"/>
        <end position="613"/>
    </location>
</feature>
<evidence type="ECO:0000313" key="8">
    <source>
        <dbReference type="EMBL" id="KAK8721699.1"/>
    </source>
</evidence>
<dbReference type="InterPro" id="IPR009071">
    <property type="entry name" value="HMG_box_dom"/>
</dbReference>
<feature type="domain" description="HMG box" evidence="7">
    <location>
        <begin position="549"/>
        <end position="615"/>
    </location>
</feature>
<dbReference type="PANTHER" id="PTHR46318:SF3">
    <property type="entry name" value="UPSTREAM BINDING TRANSCRIPTION FACTOR"/>
    <property type="match status" value="1"/>
</dbReference>
<evidence type="ECO:0000256" key="3">
    <source>
        <dbReference type="ARBA" id="ARBA00023242"/>
    </source>
</evidence>
<feature type="region of interest" description="Disordered" evidence="6">
    <location>
        <begin position="721"/>
        <end position="748"/>
    </location>
</feature>
<dbReference type="InterPro" id="IPR051762">
    <property type="entry name" value="UBF1"/>
</dbReference>
<keyword evidence="2 4" id="KW-0238">DNA-binding</keyword>
<sequence length="791" mass="93702">MVKFLSQVDSEASVTPMLDILKEKKKKKKVKEVEESEYTTYENLQPEEPEELLPKKKKKKKRKHEENWETTNLSMDNQEDVEAENQIMETAVKEKTKKKKKHRLENEVQEENAGFIKPEECKEKMQSEVSLPQTPETTRVATPKKRPLDQESTSKKKKCRSLDLSNEQMNIEPEEDAGKDEILESQSWTKDDKLRLLNNMKAQLPRKDKESYSTRLKDIDWEKAAFGNFTAGDCKSHFEEILTEIKSVKTLAMVLDEVTENMTELDLKKRKVLLPIHRLIRDNSDRSHKKQFTNGGNGFVNLAKAWKNLPEEEKEAYRKPFQEELGEERAKLPSKYSHRNKMRKQCPVDLPRSPLKIWINEERKLPYKEAMTYKEWKQKFQNLEKEDKLKHIIASLREFYEYKKSADEYLEKNPDFVFPIIQGPNKSDVQLFLEYRRMPVLPPIRPSMMYYHELEKAGELDQFFRFEKVTVALERYKNLPSSRKLHYKSLLDKKMEKYRMQMDAWEENQDELTLFMRARLLGHKIKKTKAFENVIKLEIPIPKFLDAPCKPPKNPFMLFCMKLKHLAQDKYESQSQFKNVCLNKWENLSEDKKQRYTEHCEELKEKYAEQVLQYVKNMNKNLRRVYLGVHRKTLFTFFQRDIFEEVYPNKKYPVYLLSPRKRKTVRKTSEDNFARELSDDDFTADFLSFKNNNKNVEFKKKKNENKSDSLQSEDKLSSDGYVKSKAVKGTSHSDIAKSKSKKGKEISAPTVSMFENKVNYLGTKEILDSFSSDDDQRIQDANVKTFDHHTK</sequence>
<comment type="caution">
    <text evidence="8">The sequence shown here is derived from an EMBL/GenBank/DDBJ whole genome shotgun (WGS) entry which is preliminary data.</text>
</comment>
<name>A0AAW0VXP6_CHEQU</name>
<feature type="region of interest" description="Disordered" evidence="6">
    <location>
        <begin position="32"/>
        <end position="81"/>
    </location>
</feature>
<dbReference type="EMBL" id="JARKIK010000098">
    <property type="protein sequence ID" value="KAK8721699.1"/>
    <property type="molecule type" value="Genomic_DNA"/>
</dbReference>
<proteinExistence type="predicted"/>
<feature type="DNA-binding region" description="HMG box" evidence="4">
    <location>
        <begin position="549"/>
        <end position="615"/>
    </location>
</feature>
<evidence type="ECO:0000256" key="2">
    <source>
        <dbReference type="ARBA" id="ARBA00023125"/>
    </source>
</evidence>
<accession>A0AAW0VXP6</accession>
<evidence type="ECO:0000256" key="1">
    <source>
        <dbReference type="ARBA" id="ARBA00004123"/>
    </source>
</evidence>
<evidence type="ECO:0000313" key="9">
    <source>
        <dbReference type="Proteomes" id="UP001445076"/>
    </source>
</evidence>
<gene>
    <name evidence="8" type="ORF">OTU49_012520</name>
</gene>
<dbReference type="AlphaFoldDB" id="A0AAW0VXP6"/>
<dbReference type="GO" id="GO:0005634">
    <property type="term" value="C:nucleus"/>
    <property type="evidence" value="ECO:0007669"/>
    <property type="project" value="UniProtKB-SubCell"/>
</dbReference>
<evidence type="ECO:0000256" key="6">
    <source>
        <dbReference type="SAM" id="MobiDB-lite"/>
    </source>
</evidence>
<feature type="compositionally biased region" description="Basic and acidic residues" evidence="6">
    <location>
        <begin position="117"/>
        <end position="126"/>
    </location>
</feature>
<feature type="compositionally biased region" description="Polar residues" evidence="6">
    <location>
        <begin position="127"/>
        <end position="140"/>
    </location>
</feature>
<feature type="region of interest" description="Disordered" evidence="6">
    <location>
        <begin position="94"/>
        <end position="177"/>
    </location>
</feature>
<dbReference type="SUPFAM" id="SSF47095">
    <property type="entry name" value="HMG-box"/>
    <property type="match status" value="2"/>
</dbReference>
<dbReference type="PROSITE" id="PS50118">
    <property type="entry name" value="HMG_BOX_2"/>
    <property type="match status" value="1"/>
</dbReference>
<dbReference type="Proteomes" id="UP001445076">
    <property type="component" value="Unassembled WGS sequence"/>
</dbReference>
<keyword evidence="3 4" id="KW-0539">Nucleus</keyword>
<evidence type="ECO:0000256" key="5">
    <source>
        <dbReference type="SAM" id="Coils"/>
    </source>
</evidence>
<organism evidence="8 9">
    <name type="scientific">Cherax quadricarinatus</name>
    <name type="common">Australian red claw crayfish</name>
    <dbReference type="NCBI Taxonomy" id="27406"/>
    <lineage>
        <taxon>Eukaryota</taxon>
        <taxon>Metazoa</taxon>
        <taxon>Ecdysozoa</taxon>
        <taxon>Arthropoda</taxon>
        <taxon>Crustacea</taxon>
        <taxon>Multicrustacea</taxon>
        <taxon>Malacostraca</taxon>
        <taxon>Eumalacostraca</taxon>
        <taxon>Eucarida</taxon>
        <taxon>Decapoda</taxon>
        <taxon>Pleocyemata</taxon>
        <taxon>Astacidea</taxon>
        <taxon>Parastacoidea</taxon>
        <taxon>Parastacidae</taxon>
        <taxon>Cherax</taxon>
    </lineage>
</organism>
<dbReference type="SMART" id="SM00398">
    <property type="entry name" value="HMG"/>
    <property type="match status" value="2"/>
</dbReference>
<evidence type="ECO:0000259" key="7">
    <source>
        <dbReference type="PROSITE" id="PS50118"/>
    </source>
</evidence>
<dbReference type="InterPro" id="IPR036910">
    <property type="entry name" value="HMG_box_dom_sf"/>
</dbReference>
<comment type="subcellular location">
    <subcellularLocation>
        <location evidence="1">Nucleus</location>
    </subcellularLocation>
</comment>
<dbReference type="GO" id="GO:0003677">
    <property type="term" value="F:DNA binding"/>
    <property type="evidence" value="ECO:0007669"/>
    <property type="project" value="UniProtKB-UniRule"/>
</dbReference>
<evidence type="ECO:0000256" key="4">
    <source>
        <dbReference type="PROSITE-ProRule" id="PRU00267"/>
    </source>
</evidence>
<keyword evidence="5" id="KW-0175">Coiled coil</keyword>
<protein>
    <recommendedName>
        <fullName evidence="7">HMG box domain-containing protein</fullName>
    </recommendedName>
</protein>
<dbReference type="PANTHER" id="PTHR46318">
    <property type="entry name" value="UPSTREAM BINDING TRANSCRIPTION FACTOR"/>
    <property type="match status" value="1"/>
</dbReference>